<dbReference type="PRINTS" id="PR00455">
    <property type="entry name" value="HTHTETR"/>
</dbReference>
<comment type="caution">
    <text evidence="6">The sequence shown here is derived from an EMBL/GenBank/DDBJ whole genome shotgun (WGS) entry which is preliminary data.</text>
</comment>
<proteinExistence type="predicted"/>
<dbReference type="InterPro" id="IPR036271">
    <property type="entry name" value="Tet_transcr_reg_TetR-rel_C_sf"/>
</dbReference>
<evidence type="ECO:0000256" key="3">
    <source>
        <dbReference type="ARBA" id="ARBA00023163"/>
    </source>
</evidence>
<keyword evidence="3" id="KW-0804">Transcription</keyword>
<evidence type="ECO:0000256" key="2">
    <source>
        <dbReference type="ARBA" id="ARBA00023125"/>
    </source>
</evidence>
<protein>
    <submittedName>
        <fullName evidence="6">TetR family transcriptional regulator</fullName>
    </submittedName>
</protein>
<dbReference type="SUPFAM" id="SSF48498">
    <property type="entry name" value="Tetracyclin repressor-like, C-terminal domain"/>
    <property type="match status" value="1"/>
</dbReference>
<dbReference type="InterPro" id="IPR023772">
    <property type="entry name" value="DNA-bd_HTH_TetR-type_CS"/>
</dbReference>
<gene>
    <name evidence="6" type="ORF">GCM10011322_06020</name>
</gene>
<evidence type="ECO:0000313" key="6">
    <source>
        <dbReference type="EMBL" id="GGK22164.1"/>
    </source>
</evidence>
<dbReference type="GO" id="GO:0003677">
    <property type="term" value="F:DNA binding"/>
    <property type="evidence" value="ECO:0007669"/>
    <property type="project" value="UniProtKB-UniRule"/>
</dbReference>
<dbReference type="Proteomes" id="UP000600449">
    <property type="component" value="Unassembled WGS sequence"/>
</dbReference>
<feature type="DNA-binding region" description="H-T-H motif" evidence="4">
    <location>
        <begin position="25"/>
        <end position="44"/>
    </location>
</feature>
<reference evidence="6 7" key="1">
    <citation type="journal article" date="2014" name="Int. J. Syst. Evol. Microbiol.">
        <title>Complete genome sequence of Corynebacterium casei LMG S-19264T (=DSM 44701T), isolated from a smear-ripened cheese.</title>
        <authorList>
            <consortium name="US DOE Joint Genome Institute (JGI-PGF)"/>
            <person name="Walter F."/>
            <person name="Albersmeier A."/>
            <person name="Kalinowski J."/>
            <person name="Ruckert C."/>
        </authorList>
    </citation>
    <scope>NUCLEOTIDE SEQUENCE [LARGE SCALE GENOMIC DNA]</scope>
    <source>
        <strain evidence="6 7">CGMCC 1.9161</strain>
    </source>
</reference>
<dbReference type="InterPro" id="IPR009057">
    <property type="entry name" value="Homeodomain-like_sf"/>
</dbReference>
<dbReference type="PROSITE" id="PS01081">
    <property type="entry name" value="HTH_TETR_1"/>
    <property type="match status" value="1"/>
</dbReference>
<keyword evidence="7" id="KW-1185">Reference proteome</keyword>
<dbReference type="PROSITE" id="PS50977">
    <property type="entry name" value="HTH_TETR_2"/>
    <property type="match status" value="1"/>
</dbReference>
<accession>A0A917V1S7</accession>
<dbReference type="RefSeq" id="WP_244645087.1">
    <property type="nucleotide sequence ID" value="NZ_BMMF01000002.1"/>
</dbReference>
<name>A0A917V1S7_9HYPH</name>
<dbReference type="PANTHER" id="PTHR47506">
    <property type="entry name" value="TRANSCRIPTIONAL REGULATORY PROTEIN"/>
    <property type="match status" value="1"/>
</dbReference>
<sequence length="181" mass="19923">MIESRQAIVERSNDLFYEAGFVGVSIEAVLDASGLSRGTFYKHFSGKHDVALAVLEYRGTKFEGALAEALADAADTRAVAVALFRVLREWQRRHGARGCLFQTAASEYGRRHADVFRLASDHKIRVRGLVEVALHRAGATDYRRAADELLLLFEGAVALGQFHDHERQIDAAERAAAALLA</sequence>
<keyword evidence="2 4" id="KW-0238">DNA-binding</keyword>
<dbReference type="AlphaFoldDB" id="A0A917V1S7"/>
<organism evidence="6 7">
    <name type="scientific">Salinarimonas ramus</name>
    <dbReference type="NCBI Taxonomy" id="690164"/>
    <lineage>
        <taxon>Bacteria</taxon>
        <taxon>Pseudomonadati</taxon>
        <taxon>Pseudomonadota</taxon>
        <taxon>Alphaproteobacteria</taxon>
        <taxon>Hyphomicrobiales</taxon>
        <taxon>Salinarimonadaceae</taxon>
        <taxon>Salinarimonas</taxon>
    </lineage>
</organism>
<evidence type="ECO:0000256" key="4">
    <source>
        <dbReference type="PROSITE-ProRule" id="PRU00335"/>
    </source>
</evidence>
<evidence type="ECO:0000256" key="1">
    <source>
        <dbReference type="ARBA" id="ARBA00023015"/>
    </source>
</evidence>
<dbReference type="EMBL" id="BMMF01000002">
    <property type="protein sequence ID" value="GGK22164.1"/>
    <property type="molecule type" value="Genomic_DNA"/>
</dbReference>
<feature type="domain" description="HTH tetR-type" evidence="5">
    <location>
        <begin position="2"/>
        <end position="62"/>
    </location>
</feature>
<keyword evidence="1" id="KW-0805">Transcription regulation</keyword>
<evidence type="ECO:0000313" key="7">
    <source>
        <dbReference type="Proteomes" id="UP000600449"/>
    </source>
</evidence>
<evidence type="ECO:0000259" key="5">
    <source>
        <dbReference type="PROSITE" id="PS50977"/>
    </source>
</evidence>
<dbReference type="SUPFAM" id="SSF46689">
    <property type="entry name" value="Homeodomain-like"/>
    <property type="match status" value="1"/>
</dbReference>
<dbReference type="Gene3D" id="1.10.357.10">
    <property type="entry name" value="Tetracycline Repressor, domain 2"/>
    <property type="match status" value="1"/>
</dbReference>
<dbReference type="InterPro" id="IPR001647">
    <property type="entry name" value="HTH_TetR"/>
</dbReference>
<dbReference type="PANTHER" id="PTHR47506:SF3">
    <property type="entry name" value="HTH-TYPE TRANSCRIPTIONAL REGULATOR LMRA"/>
    <property type="match status" value="1"/>
</dbReference>
<dbReference type="Pfam" id="PF00440">
    <property type="entry name" value="TetR_N"/>
    <property type="match status" value="1"/>
</dbReference>